<dbReference type="Proteomes" id="UP001148629">
    <property type="component" value="Unassembled WGS sequence"/>
</dbReference>
<comment type="caution">
    <text evidence="1">The sequence shown here is derived from an EMBL/GenBank/DDBJ whole genome shotgun (WGS) entry which is preliminary data.</text>
</comment>
<organism evidence="1 2">
    <name type="scientific">Fusarium decemcellulare</name>
    <dbReference type="NCBI Taxonomy" id="57161"/>
    <lineage>
        <taxon>Eukaryota</taxon>
        <taxon>Fungi</taxon>
        <taxon>Dikarya</taxon>
        <taxon>Ascomycota</taxon>
        <taxon>Pezizomycotina</taxon>
        <taxon>Sordariomycetes</taxon>
        <taxon>Hypocreomycetidae</taxon>
        <taxon>Hypocreales</taxon>
        <taxon>Nectriaceae</taxon>
        <taxon>Fusarium</taxon>
        <taxon>Fusarium decemcellulare species complex</taxon>
    </lineage>
</organism>
<sequence length="292" mass="32078">MLENNTARLPDTNLPSSSASYAIDTSEMRKLANTMKSTPTYTARNVSVNSPTCTAYNRHDTPHGHLVNSEPNTTSTSKLRSIIGITGQAVKLQAGSYAPFVRPTMQPRLGSSITSNGAAAQRPLSIEIRYISKSDDEIQTASSQTNSLSGTGRNPMKQLILPGTHATVMLYLVQKHYRRFGAVMVQLAPGKHTRGGRRCVKLNQREAVNFVISHKWEAIEMETPWADSKGPDSPSYNWIRSIPKHAPVPESETFQNMGQLSELVGYCFGISNFCLPTLFMTTEAWGVLESAT</sequence>
<name>A0ACC1RSJ1_9HYPO</name>
<accession>A0ACC1RSJ1</accession>
<evidence type="ECO:0000313" key="2">
    <source>
        <dbReference type="Proteomes" id="UP001148629"/>
    </source>
</evidence>
<protein>
    <submittedName>
        <fullName evidence="1">Uncharacterized protein</fullName>
    </submittedName>
</protein>
<proteinExistence type="predicted"/>
<dbReference type="EMBL" id="JANRMS010002110">
    <property type="protein sequence ID" value="KAJ3524261.1"/>
    <property type="molecule type" value="Genomic_DNA"/>
</dbReference>
<keyword evidence="2" id="KW-1185">Reference proteome</keyword>
<gene>
    <name evidence="1" type="ORF">NM208_g12126</name>
</gene>
<reference evidence="1" key="1">
    <citation type="submission" date="2022-08" db="EMBL/GenBank/DDBJ databases">
        <title>Genome Sequence of Fusarium decemcellulare.</title>
        <authorList>
            <person name="Buettner E."/>
        </authorList>
    </citation>
    <scope>NUCLEOTIDE SEQUENCE</scope>
    <source>
        <strain evidence="1">Babe19</strain>
    </source>
</reference>
<evidence type="ECO:0000313" key="1">
    <source>
        <dbReference type="EMBL" id="KAJ3524261.1"/>
    </source>
</evidence>